<evidence type="ECO:0000313" key="2">
    <source>
        <dbReference type="Proteomes" id="UP001500843"/>
    </source>
</evidence>
<comment type="caution">
    <text evidence="1">The sequence shown here is derived from an EMBL/GenBank/DDBJ whole genome shotgun (WGS) entry which is preliminary data.</text>
</comment>
<evidence type="ECO:0000313" key="1">
    <source>
        <dbReference type="EMBL" id="GAA4715961.1"/>
    </source>
</evidence>
<name>A0ABP8XYC0_9MICO</name>
<dbReference type="Proteomes" id="UP001500843">
    <property type="component" value="Unassembled WGS sequence"/>
</dbReference>
<dbReference type="EMBL" id="BAABHM010000022">
    <property type="protein sequence ID" value="GAA4715961.1"/>
    <property type="molecule type" value="Genomic_DNA"/>
</dbReference>
<dbReference type="RefSeq" id="WP_253875763.1">
    <property type="nucleotide sequence ID" value="NZ_BAABHM010000022.1"/>
</dbReference>
<proteinExistence type="predicted"/>
<dbReference type="Gene3D" id="1.25.40.10">
    <property type="entry name" value="Tetratricopeptide repeat domain"/>
    <property type="match status" value="1"/>
</dbReference>
<protein>
    <recommendedName>
        <fullName evidence="3">Tetratricopeptide repeat protein</fullName>
    </recommendedName>
</protein>
<gene>
    <name evidence="1" type="ORF">GCM10023198_44320</name>
</gene>
<reference evidence="2" key="1">
    <citation type="journal article" date="2019" name="Int. J. Syst. Evol. Microbiol.">
        <title>The Global Catalogue of Microorganisms (GCM) 10K type strain sequencing project: providing services to taxonomists for standard genome sequencing and annotation.</title>
        <authorList>
            <consortium name="The Broad Institute Genomics Platform"/>
            <consortium name="The Broad Institute Genome Sequencing Center for Infectious Disease"/>
            <person name="Wu L."/>
            <person name="Ma J."/>
        </authorList>
    </citation>
    <scope>NUCLEOTIDE SEQUENCE [LARGE SCALE GENOMIC DNA]</scope>
    <source>
        <strain evidence="2">JCM 17975</strain>
    </source>
</reference>
<evidence type="ECO:0008006" key="3">
    <source>
        <dbReference type="Google" id="ProtNLM"/>
    </source>
</evidence>
<accession>A0ABP8XYC0</accession>
<dbReference type="SUPFAM" id="SSF48452">
    <property type="entry name" value="TPR-like"/>
    <property type="match status" value="1"/>
</dbReference>
<dbReference type="InterPro" id="IPR011990">
    <property type="entry name" value="TPR-like_helical_dom_sf"/>
</dbReference>
<sequence length="138" mass="15475">MIWPLRWRTPRAAINVGVRRESRGDVAGARRAFRQAIDSDSHHGTPAGLWWMGNLSRETGQHDEARSFFQRAVDSRHEAWAPRAATEIADMLVAQGKTSTARRYYLTAIAYDTPSNAGAVWAQRARARLDAMLDQAGR</sequence>
<dbReference type="Pfam" id="PF13432">
    <property type="entry name" value="TPR_16"/>
    <property type="match status" value="1"/>
</dbReference>
<keyword evidence="2" id="KW-1185">Reference proteome</keyword>
<organism evidence="1 2">
    <name type="scientific">Promicromonospora umidemergens</name>
    <dbReference type="NCBI Taxonomy" id="629679"/>
    <lineage>
        <taxon>Bacteria</taxon>
        <taxon>Bacillati</taxon>
        <taxon>Actinomycetota</taxon>
        <taxon>Actinomycetes</taxon>
        <taxon>Micrococcales</taxon>
        <taxon>Promicromonosporaceae</taxon>
        <taxon>Promicromonospora</taxon>
    </lineage>
</organism>